<evidence type="ECO:0008006" key="3">
    <source>
        <dbReference type="Google" id="ProtNLM"/>
    </source>
</evidence>
<sequence length="179" mass="19918">MKDLTKVVTGPKTRFSYANVWEPRKFKGDRAKYSICLIIPKEDGETLSKVEKAIAEAYRQGQEKLTVNGKTAALSSLTLPLRDGDMDKREDSVYHHAYYINARSDMPPGIVDGSLNRITEKSGFYSGCYGRASIHFYAFNYDGKMGIACGLNNLQKLADGPVLGNWSTPEEDFGDEIFG</sequence>
<dbReference type="EMBL" id="ADLT01000018">
    <property type="protein sequence ID" value="EHO63218.1"/>
    <property type="molecule type" value="Genomic_DNA"/>
</dbReference>
<name>H1CZM0_9FIRM</name>
<dbReference type="Pfam" id="PF10991">
    <property type="entry name" value="Enc34_ssDNA-bd"/>
    <property type="match status" value="1"/>
</dbReference>
<dbReference type="Gene3D" id="2.40.50.140">
    <property type="entry name" value="Nucleic acid-binding proteins"/>
    <property type="match status" value="1"/>
</dbReference>
<dbReference type="Proteomes" id="UP000003277">
    <property type="component" value="Unassembled WGS sequence"/>
</dbReference>
<dbReference type="InterPro" id="IPR022595">
    <property type="entry name" value="Enc34_ssDNA-bd"/>
</dbReference>
<dbReference type="PATRIC" id="fig|742743.3.peg.817"/>
<keyword evidence="2" id="KW-1185">Reference proteome</keyword>
<protein>
    <recommendedName>
        <fullName evidence="3">DUF2815 family protein</fullName>
    </recommendedName>
</protein>
<reference evidence="1 2" key="1">
    <citation type="submission" date="2011-11" db="EMBL/GenBank/DDBJ databases">
        <title>The Genome Sequence of Dialister succinatiphilus YIT 11850.</title>
        <authorList>
            <consortium name="The Broad Institute Genome Sequencing Platform"/>
            <person name="Earl A."/>
            <person name="Ward D."/>
            <person name="Feldgarden M."/>
            <person name="Gevers D."/>
            <person name="Morotomi M."/>
            <person name="Young S.K."/>
            <person name="Zeng Q."/>
            <person name="Gargeya S."/>
            <person name="Fitzgerald M."/>
            <person name="Haas B."/>
            <person name="Abouelleil A."/>
            <person name="Alvarado L."/>
            <person name="Arachchi H.M."/>
            <person name="Berlin A."/>
            <person name="Brown A."/>
            <person name="Chapman S.B."/>
            <person name="Dunbar C."/>
            <person name="Gearin G."/>
            <person name="Goldberg J."/>
            <person name="Griggs A."/>
            <person name="Gujja S."/>
            <person name="Heiman D."/>
            <person name="Howarth C."/>
            <person name="Lui A."/>
            <person name="MacDonald P.J.P."/>
            <person name="Montmayeur A."/>
            <person name="Murphy C."/>
            <person name="Neiman D."/>
            <person name="Pearson M."/>
            <person name="Priest M."/>
            <person name="Roberts A."/>
            <person name="Saif S."/>
            <person name="Shea T."/>
            <person name="Sisk P."/>
            <person name="Stolte C."/>
            <person name="Sykes S."/>
            <person name="Wortman J."/>
            <person name="Nusbaum C."/>
            <person name="Birren B."/>
        </authorList>
    </citation>
    <scope>NUCLEOTIDE SEQUENCE [LARGE SCALE GENOMIC DNA]</scope>
    <source>
        <strain evidence="1 2">YIT 11850</strain>
    </source>
</reference>
<dbReference type="SUPFAM" id="SSF50249">
    <property type="entry name" value="Nucleic acid-binding proteins"/>
    <property type="match status" value="1"/>
</dbReference>
<proteinExistence type="predicted"/>
<dbReference type="OrthoDB" id="9786575at2"/>
<dbReference type="eggNOG" id="ENOG502Z8YX">
    <property type="taxonomic scope" value="Bacteria"/>
</dbReference>
<dbReference type="AlphaFoldDB" id="H1CZM0"/>
<dbReference type="RefSeq" id="WP_008859312.1">
    <property type="nucleotide sequence ID" value="NZ_JH591187.1"/>
</dbReference>
<gene>
    <name evidence="1" type="ORF">HMPREF9453_00808</name>
</gene>
<evidence type="ECO:0000313" key="2">
    <source>
        <dbReference type="Proteomes" id="UP000003277"/>
    </source>
</evidence>
<dbReference type="STRING" id="742743.HMPREF9453_00808"/>
<dbReference type="HOGENOM" id="CLU_087553_0_0_9"/>
<dbReference type="InterPro" id="IPR012340">
    <property type="entry name" value="NA-bd_OB-fold"/>
</dbReference>
<comment type="caution">
    <text evidence="1">The sequence shown here is derived from an EMBL/GenBank/DDBJ whole genome shotgun (WGS) entry which is preliminary data.</text>
</comment>
<accession>H1CZM0</accession>
<organism evidence="1 2">
    <name type="scientific">Dialister succinatiphilus YIT 11850</name>
    <dbReference type="NCBI Taxonomy" id="742743"/>
    <lineage>
        <taxon>Bacteria</taxon>
        <taxon>Bacillati</taxon>
        <taxon>Bacillota</taxon>
        <taxon>Negativicutes</taxon>
        <taxon>Veillonellales</taxon>
        <taxon>Veillonellaceae</taxon>
        <taxon>Dialister</taxon>
    </lineage>
</organism>
<evidence type="ECO:0000313" key="1">
    <source>
        <dbReference type="EMBL" id="EHO63218.1"/>
    </source>
</evidence>